<dbReference type="Pfam" id="PF12698">
    <property type="entry name" value="ABC2_membrane_3"/>
    <property type="match status" value="1"/>
</dbReference>
<comment type="similarity">
    <text evidence="2">Belongs to the ABC-2 integral membrane protein family.</text>
</comment>
<keyword evidence="5 8" id="KW-0812">Transmembrane</keyword>
<evidence type="ECO:0000256" key="4">
    <source>
        <dbReference type="ARBA" id="ARBA00022475"/>
    </source>
</evidence>
<dbReference type="InterPro" id="IPR051449">
    <property type="entry name" value="ABC-2_transporter_component"/>
</dbReference>
<evidence type="ECO:0000256" key="6">
    <source>
        <dbReference type="ARBA" id="ARBA00022989"/>
    </source>
</evidence>
<evidence type="ECO:0000256" key="3">
    <source>
        <dbReference type="ARBA" id="ARBA00022448"/>
    </source>
</evidence>
<evidence type="ECO:0000256" key="1">
    <source>
        <dbReference type="ARBA" id="ARBA00004651"/>
    </source>
</evidence>
<comment type="caution">
    <text evidence="10">The sequence shown here is derived from an EMBL/GenBank/DDBJ whole genome shotgun (WGS) entry which is preliminary data.</text>
</comment>
<evidence type="ECO:0000256" key="5">
    <source>
        <dbReference type="ARBA" id="ARBA00022692"/>
    </source>
</evidence>
<dbReference type="EMBL" id="NHMP01000010">
    <property type="protein sequence ID" value="OXE44506.1"/>
    <property type="molecule type" value="Genomic_DNA"/>
</dbReference>
<evidence type="ECO:0000256" key="2">
    <source>
        <dbReference type="ARBA" id="ARBA00007783"/>
    </source>
</evidence>
<organism evidence="10 11">
    <name type="scientific">Turicimonas muris</name>
    <dbReference type="NCBI Taxonomy" id="1796652"/>
    <lineage>
        <taxon>Bacteria</taxon>
        <taxon>Pseudomonadati</taxon>
        <taxon>Pseudomonadota</taxon>
        <taxon>Betaproteobacteria</taxon>
        <taxon>Burkholderiales</taxon>
        <taxon>Sutterellaceae</taxon>
        <taxon>Turicimonas</taxon>
    </lineage>
</organism>
<dbReference type="PANTHER" id="PTHR30294">
    <property type="entry name" value="MEMBRANE COMPONENT OF ABC TRANSPORTER YHHJ-RELATED"/>
    <property type="match status" value="1"/>
</dbReference>
<dbReference type="PANTHER" id="PTHR30294:SF29">
    <property type="entry name" value="MULTIDRUG ABC TRANSPORTER PERMEASE YBHS-RELATED"/>
    <property type="match status" value="1"/>
</dbReference>
<feature type="transmembrane region" description="Helical" evidence="8">
    <location>
        <begin position="177"/>
        <end position="201"/>
    </location>
</feature>
<evidence type="ECO:0000313" key="11">
    <source>
        <dbReference type="Proteomes" id="UP000214610"/>
    </source>
</evidence>
<dbReference type="PROSITE" id="PS51012">
    <property type="entry name" value="ABC_TM2"/>
    <property type="match status" value="1"/>
</dbReference>
<dbReference type="GeneID" id="78361297"/>
<dbReference type="AlphaFoldDB" id="A0A227KCA9"/>
<feature type="transmembrane region" description="Helical" evidence="8">
    <location>
        <begin position="286"/>
        <end position="308"/>
    </location>
</feature>
<evidence type="ECO:0000256" key="8">
    <source>
        <dbReference type="SAM" id="Phobius"/>
    </source>
</evidence>
<keyword evidence="6 8" id="KW-1133">Transmembrane helix</keyword>
<name>A0A227KCA9_9BURK</name>
<keyword evidence="7 8" id="KW-0472">Membrane</keyword>
<reference evidence="11" key="1">
    <citation type="submission" date="2017-05" db="EMBL/GenBank/DDBJ databases">
        <title>Improved OligoMM genomes.</title>
        <authorList>
            <person name="Garzetti D."/>
        </authorList>
    </citation>
    <scope>NUCLEOTIDE SEQUENCE [LARGE SCALE GENOMIC DNA]</scope>
    <source>
        <strain evidence="11">YL45</strain>
    </source>
</reference>
<feature type="transmembrane region" description="Helical" evidence="8">
    <location>
        <begin position="345"/>
        <end position="365"/>
    </location>
</feature>
<protein>
    <submittedName>
        <fullName evidence="10">ABC transporter permease</fullName>
    </submittedName>
</protein>
<accession>A0A227KCA9</accession>
<evidence type="ECO:0000313" key="10">
    <source>
        <dbReference type="EMBL" id="OXE44506.1"/>
    </source>
</evidence>
<feature type="transmembrane region" description="Helical" evidence="8">
    <location>
        <begin position="230"/>
        <end position="249"/>
    </location>
</feature>
<dbReference type="Proteomes" id="UP000214610">
    <property type="component" value="Unassembled WGS sequence"/>
</dbReference>
<dbReference type="InterPro" id="IPR047817">
    <property type="entry name" value="ABC2_TM_bact-type"/>
</dbReference>
<evidence type="ECO:0000256" key="7">
    <source>
        <dbReference type="ARBA" id="ARBA00023136"/>
    </source>
</evidence>
<feature type="transmembrane region" description="Helical" evidence="8">
    <location>
        <begin position="255"/>
        <end position="279"/>
    </location>
</feature>
<keyword evidence="4" id="KW-1003">Cell membrane</keyword>
<dbReference type="GO" id="GO:0140359">
    <property type="term" value="F:ABC-type transporter activity"/>
    <property type="evidence" value="ECO:0007669"/>
    <property type="project" value="InterPro"/>
</dbReference>
<gene>
    <name evidence="10" type="ORF">ADH67_11500</name>
</gene>
<sequence length="375" mass="41732">MNLTSLKNSWRRTASLTVKETRQLMRDKSSIAMGLLLPLLLIFIFGYGISLDLTDAKVAVFNQSPGKVTNAIVEGFRGSSYITPFPVKSMKEAETLFDDGKVRGIVVFPQNFQADLMNQKAKIQIIVYGVDTTSANSLQNYVQQSVLISLNKLGMQNSTPIVMEQRLWYNAANSSTWYFVPGIIAIVLTLVGTFLTALVIAREWERGTMEMLFSTPVTTTEILLSKIIPYFLLGLGGFIITLGAALLVFKVPMEGSFFVILVSSILYLLTSLGIGLLISGGLKAQFLACQIALLVSFLPSVLLSGFVFDLRNVPDFIAVVAYTLPPTYFIELLRGAFLSGDNWTVIWKDWVILFLYLTVFFYLTNKTLKKTLEKK</sequence>
<dbReference type="Gene3D" id="3.40.1710.10">
    <property type="entry name" value="abc type-2 transporter like domain"/>
    <property type="match status" value="1"/>
</dbReference>
<keyword evidence="3" id="KW-0813">Transport</keyword>
<comment type="subcellular location">
    <subcellularLocation>
        <location evidence="1">Cell membrane</location>
        <topology evidence="1">Multi-pass membrane protein</topology>
    </subcellularLocation>
</comment>
<keyword evidence="11" id="KW-1185">Reference proteome</keyword>
<dbReference type="RefSeq" id="WP_066592465.1">
    <property type="nucleotide sequence ID" value="NZ_CAJTBZ010000047.1"/>
</dbReference>
<feature type="domain" description="ABC transmembrane type-2" evidence="9">
    <location>
        <begin position="135"/>
        <end position="371"/>
    </location>
</feature>
<dbReference type="InterPro" id="IPR013525">
    <property type="entry name" value="ABC2_TM"/>
</dbReference>
<feature type="transmembrane region" description="Helical" evidence="8">
    <location>
        <begin position="31"/>
        <end position="49"/>
    </location>
</feature>
<dbReference type="GO" id="GO:0005886">
    <property type="term" value="C:plasma membrane"/>
    <property type="evidence" value="ECO:0007669"/>
    <property type="project" value="UniProtKB-SubCell"/>
</dbReference>
<proteinExistence type="inferred from homology"/>
<evidence type="ECO:0000259" key="9">
    <source>
        <dbReference type="PROSITE" id="PS51012"/>
    </source>
</evidence>